<protein>
    <submittedName>
        <fullName evidence="2">Uncharacterized protein</fullName>
    </submittedName>
</protein>
<dbReference type="STRING" id="641238.SAMN04490244_101259"/>
<evidence type="ECO:0000313" key="2">
    <source>
        <dbReference type="EMBL" id="SER49535.1"/>
    </source>
</evidence>
<evidence type="ECO:0000313" key="3">
    <source>
        <dbReference type="Proteomes" id="UP000198885"/>
    </source>
</evidence>
<name>A0A1H9PNZ6_9RHOB</name>
<dbReference type="RefSeq" id="WP_143071483.1">
    <property type="nucleotide sequence ID" value="NZ_FOGU01000001.1"/>
</dbReference>
<dbReference type="EMBL" id="FOGU01000001">
    <property type="protein sequence ID" value="SER49535.1"/>
    <property type="molecule type" value="Genomic_DNA"/>
</dbReference>
<feature type="region of interest" description="Disordered" evidence="1">
    <location>
        <begin position="159"/>
        <end position="204"/>
    </location>
</feature>
<dbReference type="AlphaFoldDB" id="A0A1H9PNZ6"/>
<reference evidence="2 3" key="1">
    <citation type="submission" date="2016-10" db="EMBL/GenBank/DDBJ databases">
        <authorList>
            <person name="de Groot N.N."/>
        </authorList>
    </citation>
    <scope>NUCLEOTIDE SEQUENCE [LARGE SCALE GENOMIC DNA]</scope>
    <source>
        <strain evidence="2 3">DSM 23042</strain>
    </source>
</reference>
<gene>
    <name evidence="2" type="ORF">SAMN04490244_101259</name>
</gene>
<proteinExistence type="predicted"/>
<sequence length="204" mass="22253">MALRRGCSPELLVALSAAPVAPCLLIEADWPDGPVRVHTGRFPMEWDGKTWLGGGYVVDGDEQVNLFDFAAPAEGEGLTADGGMIRVSATLETILAERGRVIRNREIAVWFGVTTWMHGNVLAADPVLLFTGYFDERTFQLAREGEDYSHDLLLGLGMGPPPRAQASVEHSAEDQQAEYPGDTAGRHLIHADKRRVNPPVWPAP</sequence>
<keyword evidence="3" id="KW-1185">Reference proteome</keyword>
<dbReference type="Proteomes" id="UP000198885">
    <property type="component" value="Unassembled WGS sequence"/>
</dbReference>
<accession>A0A1H9PNZ6</accession>
<organism evidence="2 3">
    <name type="scientific">Tranquillimonas rosea</name>
    <dbReference type="NCBI Taxonomy" id="641238"/>
    <lineage>
        <taxon>Bacteria</taxon>
        <taxon>Pseudomonadati</taxon>
        <taxon>Pseudomonadota</taxon>
        <taxon>Alphaproteobacteria</taxon>
        <taxon>Rhodobacterales</taxon>
        <taxon>Roseobacteraceae</taxon>
        <taxon>Tranquillimonas</taxon>
    </lineage>
</organism>
<dbReference type="OrthoDB" id="7770576at2"/>
<evidence type="ECO:0000256" key="1">
    <source>
        <dbReference type="SAM" id="MobiDB-lite"/>
    </source>
</evidence>